<evidence type="ECO:0000313" key="1">
    <source>
        <dbReference type="EMBL" id="JAE20192.1"/>
    </source>
</evidence>
<dbReference type="AlphaFoldDB" id="A0A0A9G6T8"/>
<proteinExistence type="predicted"/>
<accession>A0A0A9G6T8</accession>
<name>A0A0A9G6T8_ARUDO</name>
<dbReference type="EMBL" id="GBRH01177704">
    <property type="protein sequence ID" value="JAE20192.1"/>
    <property type="molecule type" value="Transcribed_RNA"/>
</dbReference>
<reference evidence="1" key="1">
    <citation type="submission" date="2014-09" db="EMBL/GenBank/DDBJ databases">
        <authorList>
            <person name="Magalhaes I.L.F."/>
            <person name="Oliveira U."/>
            <person name="Santos F.R."/>
            <person name="Vidigal T.H.D.A."/>
            <person name="Brescovit A.D."/>
            <person name="Santos A.J."/>
        </authorList>
    </citation>
    <scope>NUCLEOTIDE SEQUENCE</scope>
    <source>
        <tissue evidence="1">Shoot tissue taken approximately 20 cm above the soil surface</tissue>
    </source>
</reference>
<protein>
    <submittedName>
        <fullName evidence="1">Uncharacterized protein</fullName>
    </submittedName>
</protein>
<reference evidence="1" key="2">
    <citation type="journal article" date="2015" name="Data Brief">
        <title>Shoot transcriptome of the giant reed, Arundo donax.</title>
        <authorList>
            <person name="Barrero R.A."/>
            <person name="Guerrero F.D."/>
            <person name="Moolhuijzen P."/>
            <person name="Goolsby J.A."/>
            <person name="Tidwell J."/>
            <person name="Bellgard S.E."/>
            <person name="Bellgard M.I."/>
        </authorList>
    </citation>
    <scope>NUCLEOTIDE SEQUENCE</scope>
    <source>
        <tissue evidence="1">Shoot tissue taken approximately 20 cm above the soil surface</tissue>
    </source>
</reference>
<sequence>MLITWKTATSDLTSGSC</sequence>
<organism evidence="1">
    <name type="scientific">Arundo donax</name>
    <name type="common">Giant reed</name>
    <name type="synonym">Donax arundinaceus</name>
    <dbReference type="NCBI Taxonomy" id="35708"/>
    <lineage>
        <taxon>Eukaryota</taxon>
        <taxon>Viridiplantae</taxon>
        <taxon>Streptophyta</taxon>
        <taxon>Embryophyta</taxon>
        <taxon>Tracheophyta</taxon>
        <taxon>Spermatophyta</taxon>
        <taxon>Magnoliopsida</taxon>
        <taxon>Liliopsida</taxon>
        <taxon>Poales</taxon>
        <taxon>Poaceae</taxon>
        <taxon>PACMAD clade</taxon>
        <taxon>Arundinoideae</taxon>
        <taxon>Arundineae</taxon>
        <taxon>Arundo</taxon>
    </lineage>
</organism>